<dbReference type="Proteomes" id="UP000231279">
    <property type="component" value="Unassembled WGS sequence"/>
</dbReference>
<evidence type="ECO:0000256" key="4">
    <source>
        <dbReference type="RuleBase" id="RU362057"/>
    </source>
</evidence>
<gene>
    <name evidence="5" type="ORF">CDL12_21406</name>
</gene>
<sequence length="408" mass="46249">MVRSSKNTFRIFMYPWFAMGHLTPYLLTANKVAARSHKIFLIIPPKAQSKLDPLNLHSDLIEFRPISIPTVEGLPAHMETRADATFLETHFLRYALDLTQPIIESLLCDLKPDFIFFDFMHWLPGLARRLQVMSVQYSVASPAALCKHSASDFEYFESAKEMGSGITMKQRLVAAICESDAIGFKACKEIEGEYCEFLEKKLKKLMLLAGPMVPKSHADLTLDQKWANWLDKFKPKTVIFCAFGSEAVLKKDQFEDLLTGLPFLIALRPPLGVDSIEEDLPDGFKERTKERGIVYGGWVPQQLILKHPSVGCFVTHCGYGSMWDGMMLDCQLVALPHEGDQYVNKGDDDGLFTKECVHGAIMATMAEGSVIGKEVRDNHDKWREFLVRKELEDSYTDNFAEMLLRLAH</sequence>
<keyword evidence="6" id="KW-1185">Reference proteome</keyword>
<evidence type="ECO:0000256" key="2">
    <source>
        <dbReference type="ARBA" id="ARBA00022679"/>
    </source>
</evidence>
<proteinExistence type="inferred from homology"/>
<dbReference type="InterPro" id="IPR035595">
    <property type="entry name" value="UDP_glycos_trans_CS"/>
</dbReference>
<protein>
    <recommendedName>
        <fullName evidence="4">Glycosyltransferase</fullName>
        <ecNumber evidence="4">2.4.1.-</ecNumber>
    </recommendedName>
</protein>
<evidence type="ECO:0000256" key="3">
    <source>
        <dbReference type="RuleBase" id="RU003718"/>
    </source>
</evidence>
<dbReference type="SUPFAM" id="SSF53756">
    <property type="entry name" value="UDP-Glycosyltransferase/glycogen phosphorylase"/>
    <property type="match status" value="1"/>
</dbReference>
<comment type="similarity">
    <text evidence="1 3">Belongs to the UDP-glycosyltransferase family.</text>
</comment>
<dbReference type="GO" id="GO:0035251">
    <property type="term" value="F:UDP-glucosyltransferase activity"/>
    <property type="evidence" value="ECO:0007669"/>
    <property type="project" value="InterPro"/>
</dbReference>
<dbReference type="FunFam" id="3.40.50.2000:FF:000037">
    <property type="entry name" value="Glycosyltransferase"/>
    <property type="match status" value="1"/>
</dbReference>
<accession>A0A2G9GLA0</accession>
<dbReference type="Pfam" id="PF00201">
    <property type="entry name" value="UDPGT"/>
    <property type="match status" value="1"/>
</dbReference>
<dbReference type="EMBL" id="NKXS01004543">
    <property type="protein sequence ID" value="PIN06036.1"/>
    <property type="molecule type" value="Genomic_DNA"/>
</dbReference>
<dbReference type="EC" id="2.4.1.-" evidence="4"/>
<keyword evidence="2 3" id="KW-0808">Transferase</keyword>
<dbReference type="OrthoDB" id="5835829at2759"/>
<dbReference type="PANTHER" id="PTHR48049">
    <property type="entry name" value="GLYCOSYLTRANSFERASE"/>
    <property type="match status" value="1"/>
</dbReference>
<evidence type="ECO:0000313" key="6">
    <source>
        <dbReference type="Proteomes" id="UP000231279"/>
    </source>
</evidence>
<dbReference type="PANTHER" id="PTHR48049:SF34">
    <property type="entry name" value="UDP-GLYCOSYLTRANSFERASE 79B30-LIKE"/>
    <property type="match status" value="1"/>
</dbReference>
<dbReference type="PROSITE" id="PS00375">
    <property type="entry name" value="UDPGT"/>
    <property type="match status" value="1"/>
</dbReference>
<dbReference type="InterPro" id="IPR002213">
    <property type="entry name" value="UDP_glucos_trans"/>
</dbReference>
<comment type="caution">
    <text evidence="5">The sequence shown here is derived from an EMBL/GenBank/DDBJ whole genome shotgun (WGS) entry which is preliminary data.</text>
</comment>
<name>A0A2G9GLA0_9LAMI</name>
<dbReference type="Gene3D" id="3.40.50.2000">
    <property type="entry name" value="Glycogen Phosphorylase B"/>
    <property type="match status" value="2"/>
</dbReference>
<reference evidence="6" key="1">
    <citation type="journal article" date="2018" name="Gigascience">
        <title>Genome assembly of the Pink Ipe (Handroanthus impetiginosus, Bignoniaceae), a highly valued, ecologically keystone Neotropical timber forest tree.</title>
        <authorList>
            <person name="Silva-Junior O.B."/>
            <person name="Grattapaglia D."/>
            <person name="Novaes E."/>
            <person name="Collevatti R.G."/>
        </authorList>
    </citation>
    <scope>NUCLEOTIDE SEQUENCE [LARGE SCALE GENOMIC DNA]</scope>
    <source>
        <strain evidence="6">cv. UFG-1</strain>
    </source>
</reference>
<dbReference type="STRING" id="429701.A0A2G9GLA0"/>
<keyword evidence="3 5" id="KW-0328">Glycosyltransferase</keyword>
<organism evidence="5 6">
    <name type="scientific">Handroanthus impetiginosus</name>
    <dbReference type="NCBI Taxonomy" id="429701"/>
    <lineage>
        <taxon>Eukaryota</taxon>
        <taxon>Viridiplantae</taxon>
        <taxon>Streptophyta</taxon>
        <taxon>Embryophyta</taxon>
        <taxon>Tracheophyta</taxon>
        <taxon>Spermatophyta</taxon>
        <taxon>Magnoliopsida</taxon>
        <taxon>eudicotyledons</taxon>
        <taxon>Gunneridae</taxon>
        <taxon>Pentapetalae</taxon>
        <taxon>asterids</taxon>
        <taxon>lamiids</taxon>
        <taxon>Lamiales</taxon>
        <taxon>Bignoniaceae</taxon>
        <taxon>Crescentiina</taxon>
        <taxon>Tabebuia alliance</taxon>
        <taxon>Handroanthus</taxon>
    </lineage>
</organism>
<dbReference type="AlphaFoldDB" id="A0A2G9GLA0"/>
<dbReference type="InterPro" id="IPR050481">
    <property type="entry name" value="UDP-glycosyltransf_plant"/>
</dbReference>
<evidence type="ECO:0000313" key="5">
    <source>
        <dbReference type="EMBL" id="PIN06036.1"/>
    </source>
</evidence>
<dbReference type="CDD" id="cd03784">
    <property type="entry name" value="GT1_Gtf-like"/>
    <property type="match status" value="1"/>
</dbReference>
<evidence type="ECO:0000256" key="1">
    <source>
        <dbReference type="ARBA" id="ARBA00009995"/>
    </source>
</evidence>